<dbReference type="AlphaFoldDB" id="A0A0G4J3T7"/>
<sequence length="585" mass="66984">MWDPSARRMRCHTFAATMPEQGRVKSADEGPERVRKRSRRRRVKHREIRFGLRELFAISFRLLCGCIQFVVAMSVLIAVSVVWAILFASSTPDDIRGVRLGSVGPLTREQQLQAMTAWSEMAQMMVSTLVYKYMTGEEIRICLNNLLWRTQLPTFTSIDVLEFLPVHKLSRAHLSKVHPLVLIATNVADGNNERFQFDVSGAFPFFNASLSLFGIREQVSDGLSLAGRIALQIPDDMYESTLKILNVRSAKSVATGRNIMFFRKWLLRYSPPIYLIWADGPEEARLGVIEREIETVEDERYDESQWIANTRLKSDRPVPVRSLGSTVPEPFRRHKAPPNALDVPVKICNLSDKQLEKGSTVWTRFAQRLLYTFTLNPSIQTTLRTTLENACNSMSGPIRLRILGMDLGVHSVHDAPQFEMSSQGQHREAFTYKAFMYINWEKLKVKMAVDGIMNSSSVVFDITNFRLSGPVTFRIIHPLLVEVDFITMSFDLPPIFDFDLQIDLSRSHLFGAMLTDTRGALVMLFETHLTKAFVTKYVHNFLMYMTEPRTVSIPWLVDRGDIQFSSDAAQHVYRWLRRLFLGASR</sequence>
<proteinExistence type="predicted"/>
<protein>
    <submittedName>
        <fullName evidence="2">Uncharacterized protein</fullName>
    </submittedName>
</protein>
<evidence type="ECO:0000256" key="1">
    <source>
        <dbReference type="SAM" id="Phobius"/>
    </source>
</evidence>
<keyword evidence="1" id="KW-1133">Transmembrane helix</keyword>
<keyword evidence="1" id="KW-0472">Membrane</keyword>
<name>A0A0G4J3T7_PLABS</name>
<dbReference type="EMBL" id="CDSF01000122">
    <property type="protein sequence ID" value="CEP02215.1"/>
    <property type="molecule type" value="Genomic_DNA"/>
</dbReference>
<keyword evidence="3" id="KW-1185">Reference proteome</keyword>
<reference evidence="2 3" key="1">
    <citation type="submission" date="2015-02" db="EMBL/GenBank/DDBJ databases">
        <authorList>
            <person name="Chooi Y.-H."/>
        </authorList>
    </citation>
    <scope>NUCLEOTIDE SEQUENCE [LARGE SCALE GENOMIC DNA]</scope>
    <source>
        <strain evidence="2">E3</strain>
    </source>
</reference>
<gene>
    <name evidence="2" type="ORF">PBRA_002480</name>
</gene>
<feature type="transmembrane region" description="Helical" evidence="1">
    <location>
        <begin position="62"/>
        <end position="86"/>
    </location>
</feature>
<evidence type="ECO:0000313" key="2">
    <source>
        <dbReference type="EMBL" id="CEP02215.1"/>
    </source>
</evidence>
<keyword evidence="1" id="KW-0812">Transmembrane</keyword>
<organism evidence="2 3">
    <name type="scientific">Plasmodiophora brassicae</name>
    <name type="common">Clubroot disease agent</name>
    <dbReference type="NCBI Taxonomy" id="37360"/>
    <lineage>
        <taxon>Eukaryota</taxon>
        <taxon>Sar</taxon>
        <taxon>Rhizaria</taxon>
        <taxon>Endomyxa</taxon>
        <taxon>Phytomyxea</taxon>
        <taxon>Plasmodiophorida</taxon>
        <taxon>Plasmodiophoridae</taxon>
        <taxon>Plasmodiophora</taxon>
    </lineage>
</organism>
<dbReference type="Proteomes" id="UP000039324">
    <property type="component" value="Unassembled WGS sequence"/>
</dbReference>
<evidence type="ECO:0000313" key="3">
    <source>
        <dbReference type="Proteomes" id="UP000039324"/>
    </source>
</evidence>
<accession>A0A0G4J3T7</accession>